<proteinExistence type="predicted"/>
<dbReference type="AlphaFoldDB" id="A0A916PC88"/>
<gene>
    <name evidence="1" type="ORF">ERS007739_03434</name>
</gene>
<comment type="caution">
    <text evidence="1">The sequence shown here is derived from an EMBL/GenBank/DDBJ whole genome shotgun (WGS) entry which is preliminary data.</text>
</comment>
<name>A0A916PC88_MYCTX</name>
<protein>
    <submittedName>
        <fullName evidence="1">Uncharacterized protein</fullName>
    </submittedName>
</protein>
<evidence type="ECO:0000313" key="1">
    <source>
        <dbReference type="EMBL" id="COZ13848.1"/>
    </source>
</evidence>
<sequence length="114" mass="12174">MVGQAAADEDGVVVCSAHIETAAPEQFCQRHAFGLPALGGEVVEDVVAWAGVDQRSQVDVHAMTAERVGYGPRSFGAEIRYTGNKFGGYHAPGRAECGDVVEQPVLSLRLKIYQ</sequence>
<dbReference type="EMBL" id="CSBK01001781">
    <property type="protein sequence ID" value="COZ13848.1"/>
    <property type="molecule type" value="Genomic_DNA"/>
</dbReference>
<reference evidence="2" key="1">
    <citation type="submission" date="2015-03" db="EMBL/GenBank/DDBJ databases">
        <authorList>
            <consortium name="Pathogen Informatics"/>
        </authorList>
    </citation>
    <scope>NUCLEOTIDE SEQUENCE [LARGE SCALE GENOMIC DNA]</scope>
    <source>
        <strain evidence="2">N09902308</strain>
    </source>
</reference>
<organism evidence="1 2">
    <name type="scientific">Mycobacterium tuberculosis</name>
    <dbReference type="NCBI Taxonomy" id="1773"/>
    <lineage>
        <taxon>Bacteria</taxon>
        <taxon>Bacillati</taxon>
        <taxon>Actinomycetota</taxon>
        <taxon>Actinomycetes</taxon>
        <taxon>Mycobacteriales</taxon>
        <taxon>Mycobacteriaceae</taxon>
        <taxon>Mycobacterium</taxon>
        <taxon>Mycobacterium tuberculosis complex</taxon>
    </lineage>
</organism>
<accession>A0A916PC88</accession>
<dbReference type="Proteomes" id="UP000039021">
    <property type="component" value="Unassembled WGS sequence"/>
</dbReference>
<evidence type="ECO:0000313" key="2">
    <source>
        <dbReference type="Proteomes" id="UP000039021"/>
    </source>
</evidence>